<feature type="compositionally biased region" description="Basic residues" evidence="1">
    <location>
        <begin position="132"/>
        <end position="141"/>
    </location>
</feature>
<reference evidence="4 5" key="1">
    <citation type="submission" date="2019-07" db="EMBL/GenBank/DDBJ databases">
        <title>Draft genome assembly of a fouling barnacle, Amphibalanus amphitrite (Darwin, 1854): The first reference genome for Thecostraca.</title>
        <authorList>
            <person name="Kim W."/>
        </authorList>
    </citation>
    <scope>NUCLEOTIDE SEQUENCE [LARGE SCALE GENOMIC DNA]</scope>
    <source>
        <strain evidence="4">SNU_AA5</strain>
        <tissue evidence="4">Soma without cirri and trophi</tissue>
    </source>
</reference>
<dbReference type="InterPro" id="IPR019835">
    <property type="entry name" value="SWIB_domain"/>
</dbReference>
<dbReference type="PROSITE" id="PS51998">
    <property type="entry name" value="DEK_C"/>
    <property type="match status" value="1"/>
</dbReference>
<feature type="domain" description="DEK-C" evidence="3">
    <location>
        <begin position="3"/>
        <end position="58"/>
    </location>
</feature>
<sequence>MASITKEELRAEIVAQLDDADLASVSAKKVRQALEKKFDEDLTDRKKEIDDLINEVLAEKNSGGEEEEEEEEEEEKPAPKKRKAAPKKDASDSEGEPSDDDDDEEYAPKKKRGAPKKRAKKSDSDEEDWRASKKAPKKAGGAKKGGTGYTKKCKLSEPLAKLMGEDRMARHEVIKKMWALIKENNMYDPKNKQYAICDDAMLSVIGVKRFRTFGMMKYLKDHFTNE</sequence>
<organism evidence="4 5">
    <name type="scientific">Amphibalanus amphitrite</name>
    <name type="common">Striped barnacle</name>
    <name type="synonym">Balanus amphitrite</name>
    <dbReference type="NCBI Taxonomy" id="1232801"/>
    <lineage>
        <taxon>Eukaryota</taxon>
        <taxon>Metazoa</taxon>
        <taxon>Ecdysozoa</taxon>
        <taxon>Arthropoda</taxon>
        <taxon>Crustacea</taxon>
        <taxon>Multicrustacea</taxon>
        <taxon>Cirripedia</taxon>
        <taxon>Thoracica</taxon>
        <taxon>Thoracicalcarea</taxon>
        <taxon>Balanomorpha</taxon>
        <taxon>Balanoidea</taxon>
        <taxon>Balanidae</taxon>
        <taxon>Amphibalaninae</taxon>
        <taxon>Amphibalanus</taxon>
    </lineage>
</organism>
<feature type="compositionally biased region" description="Acidic residues" evidence="1">
    <location>
        <begin position="92"/>
        <end position="105"/>
    </location>
</feature>
<accession>A0A6A4X0W0</accession>
<dbReference type="SMART" id="SM00151">
    <property type="entry name" value="SWIB"/>
    <property type="match status" value="1"/>
</dbReference>
<dbReference type="InterPro" id="IPR014876">
    <property type="entry name" value="DEK_C"/>
</dbReference>
<protein>
    <submittedName>
        <fullName evidence="4">Upstream activation factor subunit spp27</fullName>
    </submittedName>
</protein>
<dbReference type="AlphaFoldDB" id="A0A6A4X0W0"/>
<evidence type="ECO:0000313" key="4">
    <source>
        <dbReference type="EMBL" id="KAF0312855.1"/>
    </source>
</evidence>
<feature type="compositionally biased region" description="Acidic residues" evidence="1">
    <location>
        <begin position="64"/>
        <end position="75"/>
    </location>
</feature>
<dbReference type="PANTHER" id="PTHR13844">
    <property type="entry name" value="SWI/SNF-RELATED MATRIX-ASSOCIATED ACTIN-DEPENDENT REGULATOR OF CHROMATIN SUBFAMILY D"/>
    <property type="match status" value="1"/>
</dbReference>
<comment type="caution">
    <text evidence="4">The sequence shown here is derived from an EMBL/GenBank/DDBJ whole genome shotgun (WGS) entry which is preliminary data.</text>
</comment>
<evidence type="ECO:0000256" key="1">
    <source>
        <dbReference type="SAM" id="MobiDB-lite"/>
    </source>
</evidence>
<feature type="compositionally biased region" description="Basic residues" evidence="1">
    <location>
        <begin position="109"/>
        <end position="120"/>
    </location>
</feature>
<evidence type="ECO:0000259" key="3">
    <source>
        <dbReference type="PROSITE" id="PS51998"/>
    </source>
</evidence>
<dbReference type="Pfam" id="PF08766">
    <property type="entry name" value="DEK_C"/>
    <property type="match status" value="1"/>
</dbReference>
<proteinExistence type="predicted"/>
<dbReference type="Proteomes" id="UP000440578">
    <property type="component" value="Unassembled WGS sequence"/>
</dbReference>
<dbReference type="SUPFAM" id="SSF47592">
    <property type="entry name" value="SWIB/MDM2 domain"/>
    <property type="match status" value="1"/>
</dbReference>
<gene>
    <name evidence="4" type="primary">spp27</name>
    <name evidence="4" type="ORF">FJT64_016487</name>
</gene>
<evidence type="ECO:0000259" key="2">
    <source>
        <dbReference type="PROSITE" id="PS51925"/>
    </source>
</evidence>
<dbReference type="CDD" id="cd10567">
    <property type="entry name" value="SWIB-MDM2_like"/>
    <property type="match status" value="1"/>
</dbReference>
<dbReference type="Pfam" id="PF02201">
    <property type="entry name" value="SWIB"/>
    <property type="match status" value="1"/>
</dbReference>
<dbReference type="PROSITE" id="PS51925">
    <property type="entry name" value="SWIB_MDM2"/>
    <property type="match status" value="1"/>
</dbReference>
<dbReference type="Gene3D" id="1.10.10.60">
    <property type="entry name" value="Homeodomain-like"/>
    <property type="match status" value="1"/>
</dbReference>
<dbReference type="InterPro" id="IPR036885">
    <property type="entry name" value="SWIB_MDM2_dom_sf"/>
</dbReference>
<feature type="region of interest" description="Disordered" evidence="1">
    <location>
        <begin position="53"/>
        <end position="151"/>
    </location>
</feature>
<keyword evidence="5" id="KW-1185">Reference proteome</keyword>
<evidence type="ECO:0000313" key="5">
    <source>
        <dbReference type="Proteomes" id="UP000440578"/>
    </source>
</evidence>
<name>A0A6A4X0W0_AMPAM</name>
<dbReference type="SUPFAM" id="SSF109715">
    <property type="entry name" value="DEK C-terminal domain"/>
    <property type="match status" value="1"/>
</dbReference>
<dbReference type="InterPro" id="IPR003121">
    <property type="entry name" value="SWIB_MDM2_domain"/>
</dbReference>
<dbReference type="OrthoDB" id="10251073at2759"/>
<dbReference type="EMBL" id="VIIS01000131">
    <property type="protein sequence ID" value="KAF0312855.1"/>
    <property type="molecule type" value="Genomic_DNA"/>
</dbReference>
<dbReference type="Gene3D" id="1.10.245.10">
    <property type="entry name" value="SWIB/MDM2 domain"/>
    <property type="match status" value="1"/>
</dbReference>
<feature type="domain" description="DM2" evidence="2">
    <location>
        <begin position="148"/>
        <end position="225"/>
    </location>
</feature>